<evidence type="ECO:0000256" key="3">
    <source>
        <dbReference type="ARBA" id="ARBA00022737"/>
    </source>
</evidence>
<dbReference type="Gene3D" id="1.10.150.60">
    <property type="entry name" value="ARID DNA-binding domain"/>
    <property type="match status" value="1"/>
</dbReference>
<feature type="region of interest" description="Disordered" evidence="9">
    <location>
        <begin position="232"/>
        <end position="266"/>
    </location>
</feature>
<feature type="region of interest" description="Disordered" evidence="9">
    <location>
        <begin position="1628"/>
        <end position="1661"/>
    </location>
</feature>
<dbReference type="SMART" id="SM00545">
    <property type="entry name" value="JmjN"/>
    <property type="match status" value="1"/>
</dbReference>
<evidence type="ECO:0000259" key="11">
    <source>
        <dbReference type="PROSITE" id="PS51011"/>
    </source>
</evidence>
<dbReference type="SUPFAM" id="SSF51197">
    <property type="entry name" value="Clavaminate synthase-like"/>
    <property type="match status" value="1"/>
</dbReference>
<dbReference type="GO" id="GO:0003677">
    <property type="term" value="F:DNA binding"/>
    <property type="evidence" value="ECO:0007669"/>
    <property type="project" value="InterPro"/>
</dbReference>
<evidence type="ECO:0000256" key="6">
    <source>
        <dbReference type="ARBA" id="ARBA00023004"/>
    </source>
</evidence>
<dbReference type="InterPro" id="IPR003347">
    <property type="entry name" value="JmjC_dom"/>
</dbReference>
<dbReference type="SUPFAM" id="SSF46774">
    <property type="entry name" value="ARID-like"/>
    <property type="match status" value="1"/>
</dbReference>
<dbReference type="Pfam" id="PF02928">
    <property type="entry name" value="zf-C5HC2"/>
    <property type="match status" value="1"/>
</dbReference>
<dbReference type="Gene3D" id="2.60.120.650">
    <property type="entry name" value="Cupin"/>
    <property type="match status" value="1"/>
</dbReference>
<feature type="domain" description="JmjC" evidence="13">
    <location>
        <begin position="583"/>
        <end position="749"/>
    </location>
</feature>
<feature type="region of interest" description="Disordered" evidence="9">
    <location>
        <begin position="383"/>
        <end position="416"/>
    </location>
</feature>
<keyword evidence="7" id="KW-0539">Nucleus</keyword>
<feature type="domain" description="PHD-type" evidence="10">
    <location>
        <begin position="438"/>
        <end position="488"/>
    </location>
</feature>
<dbReference type="InterPro" id="IPR011011">
    <property type="entry name" value="Znf_FYVE_PHD"/>
</dbReference>
<name>A0A6G1HDJ8_9PEZI</name>
<dbReference type="SUPFAM" id="SSF57903">
    <property type="entry name" value="FYVE/PHD zinc finger"/>
    <property type="match status" value="2"/>
</dbReference>
<keyword evidence="15" id="KW-1185">Reference proteome</keyword>
<dbReference type="SMART" id="SM01014">
    <property type="entry name" value="ARID"/>
    <property type="match status" value="1"/>
</dbReference>
<feature type="region of interest" description="Disordered" evidence="9">
    <location>
        <begin position="336"/>
        <end position="357"/>
    </location>
</feature>
<dbReference type="PROSITE" id="PS01359">
    <property type="entry name" value="ZF_PHD_1"/>
    <property type="match status" value="2"/>
</dbReference>
<dbReference type="GO" id="GO:0005634">
    <property type="term" value="C:nucleus"/>
    <property type="evidence" value="ECO:0007669"/>
    <property type="project" value="UniProtKB-SubCell"/>
</dbReference>
<dbReference type="FunFam" id="1.10.150.60:FF:000010">
    <property type="entry name" value="PHD transcription factor (Rum1)"/>
    <property type="match status" value="1"/>
</dbReference>
<dbReference type="InterPro" id="IPR019786">
    <property type="entry name" value="Zinc_finger_PHD-type_CS"/>
</dbReference>
<evidence type="ECO:0000256" key="9">
    <source>
        <dbReference type="SAM" id="MobiDB-lite"/>
    </source>
</evidence>
<organism evidence="14 15">
    <name type="scientific">Aulographum hederae CBS 113979</name>
    <dbReference type="NCBI Taxonomy" id="1176131"/>
    <lineage>
        <taxon>Eukaryota</taxon>
        <taxon>Fungi</taxon>
        <taxon>Dikarya</taxon>
        <taxon>Ascomycota</taxon>
        <taxon>Pezizomycotina</taxon>
        <taxon>Dothideomycetes</taxon>
        <taxon>Pleosporomycetidae</taxon>
        <taxon>Aulographales</taxon>
        <taxon>Aulographaceae</taxon>
    </lineage>
</organism>
<dbReference type="Proteomes" id="UP000800041">
    <property type="component" value="Unassembled WGS sequence"/>
</dbReference>
<dbReference type="GO" id="GO:0032259">
    <property type="term" value="P:methylation"/>
    <property type="evidence" value="ECO:0007669"/>
    <property type="project" value="UniProtKB-KW"/>
</dbReference>
<dbReference type="SMART" id="SM00501">
    <property type="entry name" value="BRIGHT"/>
    <property type="match status" value="1"/>
</dbReference>
<keyword evidence="4 8" id="KW-0863">Zinc-finger</keyword>
<feature type="domain" description="ARID" evidence="11">
    <location>
        <begin position="128"/>
        <end position="222"/>
    </location>
</feature>
<dbReference type="SMART" id="SM00558">
    <property type="entry name" value="JmjC"/>
    <property type="match status" value="1"/>
</dbReference>
<dbReference type="InterPro" id="IPR003349">
    <property type="entry name" value="JmjN"/>
</dbReference>
<feature type="region of interest" description="Disordered" evidence="9">
    <location>
        <begin position="1"/>
        <end position="49"/>
    </location>
</feature>
<dbReference type="PROSITE" id="PS50016">
    <property type="entry name" value="ZF_PHD_2"/>
    <property type="match status" value="2"/>
</dbReference>
<protein>
    <submittedName>
        <fullName evidence="14">Histone demethylase JARID1D</fullName>
    </submittedName>
</protein>
<dbReference type="PROSITE" id="PS51183">
    <property type="entry name" value="JMJN"/>
    <property type="match status" value="1"/>
</dbReference>
<dbReference type="InterPro" id="IPR001965">
    <property type="entry name" value="Znf_PHD"/>
</dbReference>
<reference evidence="14" key="1">
    <citation type="journal article" date="2020" name="Stud. Mycol.">
        <title>101 Dothideomycetes genomes: a test case for predicting lifestyles and emergence of pathogens.</title>
        <authorList>
            <person name="Haridas S."/>
            <person name="Albert R."/>
            <person name="Binder M."/>
            <person name="Bloem J."/>
            <person name="Labutti K."/>
            <person name="Salamov A."/>
            <person name="Andreopoulos B."/>
            <person name="Baker S."/>
            <person name="Barry K."/>
            <person name="Bills G."/>
            <person name="Bluhm B."/>
            <person name="Cannon C."/>
            <person name="Castanera R."/>
            <person name="Culley D."/>
            <person name="Daum C."/>
            <person name="Ezra D."/>
            <person name="Gonzalez J."/>
            <person name="Henrissat B."/>
            <person name="Kuo A."/>
            <person name="Liang C."/>
            <person name="Lipzen A."/>
            <person name="Lutzoni F."/>
            <person name="Magnuson J."/>
            <person name="Mondo S."/>
            <person name="Nolan M."/>
            <person name="Ohm R."/>
            <person name="Pangilinan J."/>
            <person name="Park H.-J."/>
            <person name="Ramirez L."/>
            <person name="Alfaro M."/>
            <person name="Sun H."/>
            <person name="Tritt A."/>
            <person name="Yoshinaga Y."/>
            <person name="Zwiers L.-H."/>
            <person name="Turgeon B."/>
            <person name="Goodwin S."/>
            <person name="Spatafora J."/>
            <person name="Crous P."/>
            <person name="Grigoriev I."/>
        </authorList>
    </citation>
    <scope>NUCLEOTIDE SEQUENCE</scope>
    <source>
        <strain evidence="14">CBS 113979</strain>
    </source>
</reference>
<sequence length="1695" mass="190850">MVAPPAANGSSSQAASQPAKQNNQPLSARKAQKLEMSTVERRGQPTQAPEIVKRSRPFGLQEAPTFRPTEEEFKNPMEYIKSIFEEGKKYGIVKVIPPASFNPDFAIDTERFHFRTRRQELNSVEGGTRANLNYLDQLAKFHKQITGTNLNRFPSVDKRPLDLYKLKKLVEVQGGFERVCKQKKWAEIGRLLGYSGKIMSSLSTSLKNSYQKWLLPYETYLQRAKPGVLQQQELDNGGPYTPSPGPSPMKTNLQGSPPLGNGDSPAMRASMALHANLHDRVPAAAPTPPTHESPKPAMSSGFTPVNAGGFTAVNAPKPSSFPAINAPNGNHQFGTGHSTPQRSVESPFTSAKNTPEFPPTSIGLAPIPPGHSTHMKRHISSEYDGFANGDSDSGRRSKRVKMEPAPPTVAGSHMTQPRLPTNVARLHAPRDRTKEKPGDKCEGCGTSDNPPAILLCDSCDSGYHKYCLDPPLKSTPDYEWHCPRCLVGPGGYGFEEGSIYSLRQFQDQARKFRIEHFQNKANAESTNGAKNQPAHITEEQVEKEFWRLAESLTETVEVEYGADIHSTINGSGFPTMERNPRDPYSTDPWNLNVLPLDKESLFRHIKTDISGMTVPWLYVGMVFSCFCWHAEDHHTYSANYQHFGATKTWYGIPAEDAEKFESAMREAVPELFESDPDLLFQLTTLITPDQLRKAGLRVYAADQRAGQFIITFPQAYHSGFNHGFNMNEAVNFAPSDWEPYGEAAVQKLRDFRRQPVFSHDELLLSAASRDHTIKTARWLGPALERTKEREMDARQHFFIRSKSAIDGASVLMESTNGNPDSNGTNNDIAIEPFPVDLPEDSEICAYCKTSCHLSRFVCKKSSTTTCLLHAGVFECCEMSPDERYRCARGLHTLQYRLSDGELEDKVQKVVDLARTPEVWSDKLEKLLDDGPDPSLKNMRTLLAEGEKINAHWPLEQLPDLRKFVERCNEWVEEATNYITRKQQNRRKNERAWRKSNAAKAAELEERDRELRKVDNIKKLLKDAASIGFDCAEIHTLQDRADSIANFRRKAESALQNPSSKPISELDELVEEGKSFNVDMDEIKQLDKVVQQLKWYDEARNAREKIISLQDVVDFIKQGTDLGIPETDQYILHYKEQKSLGDFWESKAKELMAVENIHYQQLDALFKQAQTLPVSKETLAALDAMLKKQREAQEKILNLYEQSKDPDFSKRPRYKDVRDAMEALSELNSKPNGTLDLEKEQKRHEDWMRRGKKLFGKANAPLHILLQHMQIVETRNDACFHLEDVPKGIVEPASREPTPAFQDFEFGDMNVFCICRRAEAGMMIKCDLCSEWYHGKCLKIARGKVKDDDKYTCPICDYRVKIPRDAARPKLEDLQNWQEEIPSLPFRPEEEDCLNNIVNTALDFRDELKSFINPVLASPDDLSNQRFYLRKLEGADILLADETNYFRQELHKWAPVAPKPPPLIDVSLSTRKARPTKQQKIMAQLGIEKVEDLPPHLRPKTIHTKSRKASEAAQGALPSQKPPHQSQSLKPTSSSRSHTPPGLPRGMSMVEHSNSNRNSVSSGMPPTRRESPHFSFGDHHAYDSPHFGPSMPYSQAFQQQPPAVNSGVNLDPALFSGDTAAFDRRQDYAHGHNHSSSQGGASDLFSSLTNQNDEATTAGPNASLAADALRMVQASRYENDREQSMEMDDFLNGPSV</sequence>
<dbReference type="GO" id="GO:0008168">
    <property type="term" value="F:methyltransferase activity"/>
    <property type="evidence" value="ECO:0007669"/>
    <property type="project" value="UniProtKB-KW"/>
</dbReference>
<evidence type="ECO:0000256" key="7">
    <source>
        <dbReference type="ARBA" id="ARBA00023242"/>
    </source>
</evidence>
<dbReference type="InterPro" id="IPR004198">
    <property type="entry name" value="Znf_C5HC2"/>
</dbReference>
<keyword evidence="2" id="KW-0479">Metal-binding</keyword>
<dbReference type="Pfam" id="PF00628">
    <property type="entry name" value="PHD"/>
    <property type="match status" value="2"/>
</dbReference>
<feature type="compositionally biased region" description="Polar residues" evidence="9">
    <location>
        <begin position="336"/>
        <end position="353"/>
    </location>
</feature>
<feature type="compositionally biased region" description="Basic and acidic residues" evidence="9">
    <location>
        <begin position="1566"/>
        <end position="1582"/>
    </location>
</feature>
<keyword evidence="14" id="KW-0489">Methyltransferase</keyword>
<feature type="compositionally biased region" description="Polar residues" evidence="9">
    <location>
        <begin position="1633"/>
        <end position="1659"/>
    </location>
</feature>
<dbReference type="EMBL" id="ML977140">
    <property type="protein sequence ID" value="KAF1991144.1"/>
    <property type="molecule type" value="Genomic_DNA"/>
</dbReference>
<evidence type="ECO:0000259" key="10">
    <source>
        <dbReference type="PROSITE" id="PS50016"/>
    </source>
</evidence>
<dbReference type="FunFam" id="2.60.120.650:FF:000014">
    <property type="entry name" value="PHD transcription factor (Rum1)"/>
    <property type="match status" value="1"/>
</dbReference>
<accession>A0A6G1HDJ8</accession>
<feature type="compositionally biased region" description="Polar residues" evidence="9">
    <location>
        <begin position="1550"/>
        <end position="1563"/>
    </location>
</feature>
<evidence type="ECO:0000259" key="12">
    <source>
        <dbReference type="PROSITE" id="PS51183"/>
    </source>
</evidence>
<dbReference type="InterPro" id="IPR036431">
    <property type="entry name" value="ARID_dom_sf"/>
</dbReference>
<dbReference type="InterPro" id="IPR001606">
    <property type="entry name" value="ARID_dom"/>
</dbReference>
<feature type="region of interest" description="Disordered" evidence="9">
    <location>
        <begin position="1484"/>
        <end position="1610"/>
    </location>
</feature>
<feature type="region of interest" description="Disordered" evidence="9">
    <location>
        <begin position="1674"/>
        <end position="1695"/>
    </location>
</feature>
<feature type="compositionally biased region" description="Low complexity" evidence="9">
    <location>
        <begin position="1"/>
        <end position="25"/>
    </location>
</feature>
<dbReference type="PROSITE" id="PS51011">
    <property type="entry name" value="ARID"/>
    <property type="match status" value="1"/>
</dbReference>
<dbReference type="PANTHER" id="PTHR10694:SF33">
    <property type="entry name" value="LYSINE-SPECIFIC DEMETHYLASE 5"/>
    <property type="match status" value="1"/>
</dbReference>
<evidence type="ECO:0000256" key="8">
    <source>
        <dbReference type="PROSITE-ProRule" id="PRU00146"/>
    </source>
</evidence>
<dbReference type="InterPro" id="IPR019787">
    <property type="entry name" value="Znf_PHD-finger"/>
</dbReference>
<dbReference type="FunFam" id="3.30.40.10:FF:000322">
    <property type="entry name" value="PHD transcription factor (Rum1)"/>
    <property type="match status" value="1"/>
</dbReference>
<evidence type="ECO:0000256" key="4">
    <source>
        <dbReference type="ARBA" id="ARBA00022771"/>
    </source>
</evidence>
<keyword evidence="6" id="KW-0408">Iron</keyword>
<dbReference type="Pfam" id="PF01388">
    <property type="entry name" value="ARID"/>
    <property type="match status" value="1"/>
</dbReference>
<evidence type="ECO:0000313" key="14">
    <source>
        <dbReference type="EMBL" id="KAF1991144.1"/>
    </source>
</evidence>
<feature type="compositionally biased region" description="Basic residues" evidence="9">
    <location>
        <begin position="1496"/>
        <end position="1506"/>
    </location>
</feature>
<feature type="compositionally biased region" description="Polar residues" evidence="9">
    <location>
        <begin position="1521"/>
        <end position="1537"/>
    </location>
</feature>
<dbReference type="CDD" id="cd15518">
    <property type="entry name" value="PHD_Ecm5p_Lid2p_like"/>
    <property type="match status" value="1"/>
</dbReference>
<dbReference type="GO" id="GO:0034647">
    <property type="term" value="F:histone H3K4me/H3K4me2/H3K4me3 demethylase activity"/>
    <property type="evidence" value="ECO:0007669"/>
    <property type="project" value="TreeGrafter"/>
</dbReference>
<dbReference type="Gene3D" id="3.30.40.10">
    <property type="entry name" value="Zinc/RING finger domain, C3HC4 (zinc finger)"/>
    <property type="match status" value="2"/>
</dbReference>
<evidence type="ECO:0000256" key="5">
    <source>
        <dbReference type="ARBA" id="ARBA00022833"/>
    </source>
</evidence>
<evidence type="ECO:0000256" key="2">
    <source>
        <dbReference type="ARBA" id="ARBA00022723"/>
    </source>
</evidence>
<keyword evidence="14" id="KW-0808">Transferase</keyword>
<dbReference type="GO" id="GO:0000785">
    <property type="term" value="C:chromatin"/>
    <property type="evidence" value="ECO:0007669"/>
    <property type="project" value="TreeGrafter"/>
</dbReference>
<dbReference type="GO" id="GO:0006355">
    <property type="term" value="P:regulation of DNA-templated transcription"/>
    <property type="evidence" value="ECO:0007669"/>
    <property type="project" value="TreeGrafter"/>
</dbReference>
<comment type="subcellular location">
    <subcellularLocation>
        <location evidence="1">Nucleus</location>
    </subcellularLocation>
</comment>
<evidence type="ECO:0000256" key="1">
    <source>
        <dbReference type="ARBA" id="ARBA00004123"/>
    </source>
</evidence>
<evidence type="ECO:0000259" key="13">
    <source>
        <dbReference type="PROSITE" id="PS51184"/>
    </source>
</evidence>
<gene>
    <name evidence="14" type="ORF">K402DRAFT_323339</name>
</gene>
<dbReference type="PROSITE" id="PS51184">
    <property type="entry name" value="JMJC"/>
    <property type="match status" value="1"/>
</dbReference>
<feature type="compositionally biased region" description="Polar residues" evidence="9">
    <location>
        <begin position="1591"/>
        <end position="1607"/>
    </location>
</feature>
<dbReference type="SMART" id="SM00249">
    <property type="entry name" value="PHD"/>
    <property type="match status" value="2"/>
</dbReference>
<proteinExistence type="predicted"/>
<dbReference type="InterPro" id="IPR013083">
    <property type="entry name" value="Znf_RING/FYVE/PHD"/>
</dbReference>
<dbReference type="Pfam" id="PF02373">
    <property type="entry name" value="JmjC"/>
    <property type="match status" value="1"/>
</dbReference>
<dbReference type="PANTHER" id="PTHR10694">
    <property type="entry name" value="LYSINE-SPECIFIC DEMETHYLASE"/>
    <property type="match status" value="1"/>
</dbReference>
<feature type="domain" description="PHD-type" evidence="10">
    <location>
        <begin position="1309"/>
        <end position="1358"/>
    </location>
</feature>
<dbReference type="OrthoDB" id="1678912at2759"/>
<evidence type="ECO:0000313" key="15">
    <source>
        <dbReference type="Proteomes" id="UP000800041"/>
    </source>
</evidence>
<dbReference type="InterPro" id="IPR013637">
    <property type="entry name" value="Lys_sp_deMease-like_dom"/>
</dbReference>
<keyword evidence="3" id="KW-0677">Repeat</keyword>
<dbReference type="Pfam" id="PF08429">
    <property type="entry name" value="PLU-1"/>
    <property type="match status" value="1"/>
</dbReference>
<dbReference type="GO" id="GO:0008270">
    <property type="term" value="F:zinc ion binding"/>
    <property type="evidence" value="ECO:0007669"/>
    <property type="project" value="UniProtKB-KW"/>
</dbReference>
<feature type="domain" description="JmjN" evidence="12">
    <location>
        <begin position="63"/>
        <end position="104"/>
    </location>
</feature>
<keyword evidence="5" id="KW-0862">Zinc</keyword>
<dbReference type="CDD" id="cd15519">
    <property type="entry name" value="PHD1_Lid2p_like"/>
    <property type="match status" value="1"/>
</dbReference>
<dbReference type="Pfam" id="PF02375">
    <property type="entry name" value="JmjN"/>
    <property type="match status" value="1"/>
</dbReference>